<proteinExistence type="predicted"/>
<accession>A0A2T5LYI9</accession>
<sequence>MFKLSSLFYLIPVYFFVIAPLLRQLLPSDPSPYSDNGNKYEEGGEEEEEESPLLLNPEFLSIDDGEPLTCAPDNYRVHLFSQTPLIIYIEDFLSVQEADHLVNISVPNYTPSIIYNGQTTTVDPRKRHSDRALLPRDATVRCIESRAKAFQGWKPHLHIERMWAQRYNVSGHYVHHYDWADSARSRGGDRLSTFMVYLAADCEGGGTNFPRLRKPRDRSWCRFIECDDTASEAGGDGKGQGVTFKPVKGNAVFWENLRPDGSGYPETWHAAFPVTRGEKNYPNSICISQPRPEACMYTAKNRTHKNSQPIPLLISQSPSTPLRINTT</sequence>
<dbReference type="Gene3D" id="2.60.120.620">
    <property type="entry name" value="q2cbj1_9rhob like domain"/>
    <property type="match status" value="1"/>
</dbReference>
<feature type="signal peptide" evidence="7">
    <location>
        <begin position="1"/>
        <end position="27"/>
    </location>
</feature>
<evidence type="ECO:0000256" key="5">
    <source>
        <dbReference type="ARBA" id="ARBA00023004"/>
    </source>
</evidence>
<dbReference type="Proteomes" id="UP000244073">
    <property type="component" value="Unassembled WGS sequence"/>
</dbReference>
<gene>
    <name evidence="9" type="ORF">P175DRAFT_0530848</name>
</gene>
<reference evidence="9 10" key="1">
    <citation type="journal article" date="2018" name="Proc. Natl. Acad. Sci. U.S.A.">
        <title>Linking secondary metabolites to gene clusters through genome sequencing of six diverse Aspergillus species.</title>
        <authorList>
            <person name="Kaerboelling I."/>
            <person name="Vesth T.C."/>
            <person name="Frisvad J.C."/>
            <person name="Nybo J.L."/>
            <person name="Theobald S."/>
            <person name="Kuo A."/>
            <person name="Bowyer P."/>
            <person name="Matsuda Y."/>
            <person name="Mondo S."/>
            <person name="Lyhne E.K."/>
            <person name="Kogle M.E."/>
            <person name="Clum A."/>
            <person name="Lipzen A."/>
            <person name="Salamov A."/>
            <person name="Ngan C.Y."/>
            <person name="Daum C."/>
            <person name="Chiniquy J."/>
            <person name="Barry K."/>
            <person name="LaButti K."/>
            <person name="Haridas S."/>
            <person name="Simmons B.A."/>
            <person name="Magnuson J.K."/>
            <person name="Mortensen U.H."/>
            <person name="Larsen T.O."/>
            <person name="Grigoriev I.V."/>
            <person name="Baker S.E."/>
            <person name="Andersen M.R."/>
        </authorList>
    </citation>
    <scope>NUCLEOTIDE SEQUENCE [LARGE SCALE GENOMIC DNA]</scope>
    <source>
        <strain evidence="9 10">IBT 24754</strain>
    </source>
</reference>
<dbReference type="SMART" id="SM00702">
    <property type="entry name" value="P4Hc"/>
    <property type="match status" value="1"/>
</dbReference>
<dbReference type="InterPro" id="IPR006620">
    <property type="entry name" value="Pro_4_hyd_alph"/>
</dbReference>
<evidence type="ECO:0000259" key="8">
    <source>
        <dbReference type="SMART" id="SM00702"/>
    </source>
</evidence>
<evidence type="ECO:0000256" key="3">
    <source>
        <dbReference type="ARBA" id="ARBA00022964"/>
    </source>
</evidence>
<dbReference type="VEuPathDB" id="FungiDB:P175DRAFT_0530848"/>
<dbReference type="InterPro" id="IPR044862">
    <property type="entry name" value="Pro_4_hyd_alph_FE2OG_OXY"/>
</dbReference>
<dbReference type="InterPro" id="IPR045054">
    <property type="entry name" value="P4HA-like"/>
</dbReference>
<evidence type="ECO:0000313" key="10">
    <source>
        <dbReference type="Proteomes" id="UP000244073"/>
    </source>
</evidence>
<keyword evidence="2" id="KW-0479">Metal-binding</keyword>
<dbReference type="GO" id="GO:0031418">
    <property type="term" value="F:L-ascorbic acid binding"/>
    <property type="evidence" value="ECO:0007669"/>
    <property type="project" value="InterPro"/>
</dbReference>
<dbReference type="GO" id="GO:0005783">
    <property type="term" value="C:endoplasmic reticulum"/>
    <property type="evidence" value="ECO:0007669"/>
    <property type="project" value="TreeGrafter"/>
</dbReference>
<organism evidence="9 10">
    <name type="scientific">Aspergillus ochraceoroseus IBT 24754</name>
    <dbReference type="NCBI Taxonomy" id="1392256"/>
    <lineage>
        <taxon>Eukaryota</taxon>
        <taxon>Fungi</taxon>
        <taxon>Dikarya</taxon>
        <taxon>Ascomycota</taxon>
        <taxon>Pezizomycotina</taxon>
        <taxon>Eurotiomycetes</taxon>
        <taxon>Eurotiomycetidae</taxon>
        <taxon>Eurotiales</taxon>
        <taxon>Aspergillaceae</taxon>
        <taxon>Aspergillus</taxon>
        <taxon>Aspergillus subgen. Nidulantes</taxon>
    </lineage>
</organism>
<dbReference type="EMBL" id="MSFN02000003">
    <property type="protein sequence ID" value="PTU21351.1"/>
    <property type="molecule type" value="Genomic_DNA"/>
</dbReference>
<evidence type="ECO:0000313" key="9">
    <source>
        <dbReference type="EMBL" id="PTU21351.1"/>
    </source>
</evidence>
<dbReference type="GeneID" id="63816702"/>
<dbReference type="FunFam" id="2.60.120.620:FF:000027">
    <property type="entry name" value="Oxidoreductase, 2OG-Fe(II) oxygenase family family"/>
    <property type="match status" value="1"/>
</dbReference>
<dbReference type="PANTHER" id="PTHR10869:SF246">
    <property type="entry name" value="TRANSMEMBRANE PROLYL 4-HYDROXYLASE"/>
    <property type="match status" value="1"/>
</dbReference>
<dbReference type="GO" id="GO:0005506">
    <property type="term" value="F:iron ion binding"/>
    <property type="evidence" value="ECO:0007669"/>
    <property type="project" value="InterPro"/>
</dbReference>
<dbReference type="RefSeq" id="XP_040752743.1">
    <property type="nucleotide sequence ID" value="XM_040899820.1"/>
</dbReference>
<evidence type="ECO:0000256" key="6">
    <source>
        <dbReference type="SAM" id="MobiDB-lite"/>
    </source>
</evidence>
<evidence type="ECO:0000256" key="4">
    <source>
        <dbReference type="ARBA" id="ARBA00023002"/>
    </source>
</evidence>
<keyword evidence="4" id="KW-0560">Oxidoreductase</keyword>
<comment type="caution">
    <text evidence="9">The sequence shown here is derived from an EMBL/GenBank/DDBJ whole genome shotgun (WGS) entry which is preliminary data.</text>
</comment>
<evidence type="ECO:0000256" key="1">
    <source>
        <dbReference type="ARBA" id="ARBA00001961"/>
    </source>
</evidence>
<protein>
    <recommendedName>
        <fullName evidence="8">Prolyl 4-hydroxylase alpha subunit domain-containing protein</fullName>
    </recommendedName>
</protein>
<feature type="domain" description="Prolyl 4-hydroxylase alpha subunit" evidence="8">
    <location>
        <begin position="84"/>
        <end position="287"/>
    </location>
</feature>
<keyword evidence="3" id="KW-0223">Dioxygenase</keyword>
<keyword evidence="5" id="KW-0408">Iron</keyword>
<dbReference type="PANTHER" id="PTHR10869">
    <property type="entry name" value="PROLYL 4-HYDROXYLASE ALPHA SUBUNIT"/>
    <property type="match status" value="1"/>
</dbReference>
<feature type="chain" id="PRO_5015656406" description="Prolyl 4-hydroxylase alpha subunit domain-containing protein" evidence="7">
    <location>
        <begin position="28"/>
        <end position="327"/>
    </location>
</feature>
<keyword evidence="7" id="KW-0732">Signal</keyword>
<dbReference type="GO" id="GO:0004656">
    <property type="term" value="F:procollagen-proline 4-dioxygenase activity"/>
    <property type="evidence" value="ECO:0007669"/>
    <property type="project" value="TreeGrafter"/>
</dbReference>
<name>A0A2T5LYI9_9EURO</name>
<dbReference type="OrthoDB" id="420380at2759"/>
<evidence type="ECO:0000256" key="2">
    <source>
        <dbReference type="ARBA" id="ARBA00022723"/>
    </source>
</evidence>
<dbReference type="AlphaFoldDB" id="A0A2T5LYI9"/>
<feature type="region of interest" description="Disordered" evidence="6">
    <location>
        <begin position="32"/>
        <end position="52"/>
    </location>
</feature>
<dbReference type="Pfam" id="PF13640">
    <property type="entry name" value="2OG-FeII_Oxy_3"/>
    <property type="match status" value="1"/>
</dbReference>
<comment type="cofactor">
    <cofactor evidence="1">
        <name>L-ascorbate</name>
        <dbReference type="ChEBI" id="CHEBI:38290"/>
    </cofactor>
</comment>
<evidence type="ECO:0000256" key="7">
    <source>
        <dbReference type="SAM" id="SignalP"/>
    </source>
</evidence>